<name>A0A0D3MTD1_9CAUD</name>
<dbReference type="OrthoDB" id="30308at10239"/>
<gene>
    <name evidence="1" type="ORF">WRP3_130</name>
</gene>
<reference evidence="1 2" key="1">
    <citation type="journal article" date="2015" name="Appl. Environ. Microbiol.">
        <title>Lactococcal 949 group phages recognize a carbohydrate receptor on the host cell surface.</title>
        <authorList>
            <person name="Mahony J."/>
            <person name="Randazzo W."/>
            <person name="Neve H."/>
            <person name="Settanni L."/>
            <person name="van Sinderen D."/>
        </authorList>
    </citation>
    <scope>NUCLEOTIDE SEQUENCE [LARGE SCALE GENOMIC DNA]</scope>
    <source>
        <strain evidence="1">WRP3</strain>
    </source>
</reference>
<dbReference type="RefSeq" id="YP_009147787.1">
    <property type="nucleotide sequence ID" value="NC_027341.1"/>
</dbReference>
<organism evidence="1 2">
    <name type="scientific">Lactococcus phage WRP3</name>
    <dbReference type="NCBI Taxonomy" id="1560313"/>
    <lineage>
        <taxon>Viruses</taxon>
        <taxon>Duplodnaviria</taxon>
        <taxon>Heunggongvirae</taxon>
        <taxon>Uroviricota</taxon>
        <taxon>Caudoviricetes</taxon>
        <taxon>Audreyjarvisvirus</taxon>
        <taxon>Audreyjarvisvirus WRP3</taxon>
    </lineage>
</organism>
<evidence type="ECO:0000313" key="1">
    <source>
        <dbReference type="EMBL" id="AIX12633.1"/>
    </source>
</evidence>
<dbReference type="KEGG" id="vg:24722396"/>
<keyword evidence="2" id="KW-1185">Reference proteome</keyword>
<sequence length="189" mass="22029">MGLPNNQNYTPTVHYLERMSERFNIKTNLESMNFFKQQVDTLEYAGKNTTKLGVCEVWANDKVTFILDVQNKRIVTVYKTGSIEIQVDDAPVEKSEQSFENPLSLFGNEQINNIIFDELFGNVEQTFEKISNLTSKITILHEKMQKTSRKDYKAKQMDEAHEIMYELARQIKACSQKENEINKFKERLG</sequence>
<accession>A0A0D3MTD1</accession>
<dbReference type="Proteomes" id="UP000032686">
    <property type="component" value="Segment"/>
</dbReference>
<proteinExistence type="predicted"/>
<evidence type="ECO:0000313" key="2">
    <source>
        <dbReference type="Proteomes" id="UP000032686"/>
    </source>
</evidence>
<dbReference type="EMBL" id="KM677185">
    <property type="protein sequence ID" value="AIX12633.1"/>
    <property type="molecule type" value="Genomic_DNA"/>
</dbReference>
<dbReference type="GeneID" id="24722396"/>
<protein>
    <submittedName>
        <fullName evidence="1">Uncharacterized protein</fullName>
    </submittedName>
</protein>